<dbReference type="PANTHER" id="PTHR11820">
    <property type="entry name" value="ACYLPYRUVASE"/>
    <property type="match status" value="1"/>
</dbReference>
<dbReference type="InterPro" id="IPR011234">
    <property type="entry name" value="Fumarylacetoacetase-like_C"/>
</dbReference>
<evidence type="ECO:0000259" key="2">
    <source>
        <dbReference type="Pfam" id="PF01557"/>
    </source>
</evidence>
<dbReference type="EMBL" id="FMYM01000004">
    <property type="protein sequence ID" value="SDB94592.1"/>
    <property type="molecule type" value="Genomic_DNA"/>
</dbReference>
<dbReference type="Pfam" id="PF01557">
    <property type="entry name" value="FAA_hydrolase"/>
    <property type="match status" value="1"/>
</dbReference>
<protein>
    <submittedName>
        <fullName evidence="3">5-carboxy-2-oxohept-3-enedioate decarboxylase HpaG1 subunit</fullName>
    </submittedName>
</protein>
<dbReference type="InterPro" id="IPR012686">
    <property type="entry name" value="HPA_isomer/decarb_N"/>
</dbReference>
<evidence type="ECO:0000313" key="4">
    <source>
        <dbReference type="Proteomes" id="UP000242662"/>
    </source>
</evidence>
<dbReference type="GO" id="GO:0018800">
    <property type="term" value="F:5-oxopent-3-ene-1,2,5-tricarboxylate decarboxylase activity"/>
    <property type="evidence" value="ECO:0007669"/>
    <property type="project" value="InterPro"/>
</dbReference>
<reference evidence="4" key="1">
    <citation type="submission" date="2016-09" db="EMBL/GenBank/DDBJ databases">
        <authorList>
            <person name="Varghese N."/>
            <person name="Submissions S."/>
        </authorList>
    </citation>
    <scope>NUCLEOTIDE SEQUENCE [LARGE SCALE GENOMIC DNA]</scope>
    <source>
        <strain evidence="4">25nlg</strain>
    </source>
</reference>
<dbReference type="STRING" id="1464122.SAMN05421737_10431"/>
<evidence type="ECO:0000256" key="1">
    <source>
        <dbReference type="ARBA" id="ARBA00022723"/>
    </source>
</evidence>
<gene>
    <name evidence="3" type="ORF">SAMN05421737_10431</name>
</gene>
<proteinExistence type="predicted"/>
<dbReference type="PANTHER" id="PTHR11820:SF114">
    <property type="entry name" value="4-HYDROXYPHENYLACETATE CATABOLISM PROTEIN"/>
    <property type="match status" value="1"/>
</dbReference>
<evidence type="ECO:0000313" key="3">
    <source>
        <dbReference type="EMBL" id="SDB94592.1"/>
    </source>
</evidence>
<feature type="domain" description="Fumarylacetoacetase-like C-terminal" evidence="2">
    <location>
        <begin position="25"/>
        <end position="229"/>
    </location>
</feature>
<dbReference type="Gene3D" id="3.90.850.10">
    <property type="entry name" value="Fumarylacetoacetase-like, C-terminal domain"/>
    <property type="match status" value="1"/>
</dbReference>
<accession>A0A1G6HK17</accession>
<dbReference type="NCBIfam" id="TIGR02305">
    <property type="entry name" value="HpaG-N-term"/>
    <property type="match status" value="1"/>
</dbReference>
<organism evidence="3 4">
    <name type="scientific">Shouchella lonarensis</name>
    <dbReference type="NCBI Taxonomy" id="1464122"/>
    <lineage>
        <taxon>Bacteria</taxon>
        <taxon>Bacillati</taxon>
        <taxon>Bacillota</taxon>
        <taxon>Bacilli</taxon>
        <taxon>Bacillales</taxon>
        <taxon>Bacillaceae</taxon>
        <taxon>Shouchella</taxon>
    </lineage>
</organism>
<dbReference type="AlphaFoldDB" id="A0A1G6HK17"/>
<dbReference type="SUPFAM" id="SSF56529">
    <property type="entry name" value="FAH"/>
    <property type="match status" value="1"/>
</dbReference>
<keyword evidence="1" id="KW-0479">Metal-binding</keyword>
<keyword evidence="4" id="KW-1185">Reference proteome</keyword>
<dbReference type="GO" id="GO:0008704">
    <property type="term" value="F:5-carboxymethyl-2-hydroxymuconate delta-isomerase activity"/>
    <property type="evidence" value="ECO:0007669"/>
    <property type="project" value="InterPro"/>
</dbReference>
<dbReference type="Proteomes" id="UP000242662">
    <property type="component" value="Unassembled WGS sequence"/>
</dbReference>
<dbReference type="GO" id="GO:0046872">
    <property type="term" value="F:metal ion binding"/>
    <property type="evidence" value="ECO:0007669"/>
    <property type="project" value="UniProtKB-KW"/>
</dbReference>
<name>A0A1G6HK17_9BACI</name>
<dbReference type="InterPro" id="IPR036663">
    <property type="entry name" value="Fumarylacetoacetase_C_sf"/>
</dbReference>
<sequence>MELLSEENVSDRDVSLQEVVLKGRVYGTLLNDLVELETMKDDFLKSPYKQPPEAPVLYMKPRNTYNEHGQPLLLPKDVAEVQMGATLGIVIGQTATAVKKISALDVVSGFTIIGDVTVPHKSFFRPAVKHRARDGFCFLGPQVIGSALIDDINDVEVKTYVNDQIVCSWLTSNLYRSVAQLLEDVTAFMTLSRGDVLHVGVRQDAPIVRKADRIRIEIDPIGVLETNVVREQAIIVDRGHL</sequence>